<dbReference type="NCBIfam" id="NF002759">
    <property type="entry name" value="PRK02813.1"/>
    <property type="match status" value="1"/>
</dbReference>
<evidence type="ECO:0000256" key="6">
    <source>
        <dbReference type="ARBA" id="ARBA00022801"/>
    </source>
</evidence>
<dbReference type="SUPFAM" id="SSF53187">
    <property type="entry name" value="Zn-dependent exopeptidases"/>
    <property type="match status" value="1"/>
</dbReference>
<organism evidence="11 12">
    <name type="scientific">Pectinatus brassicae</name>
    <dbReference type="NCBI Taxonomy" id="862415"/>
    <lineage>
        <taxon>Bacteria</taxon>
        <taxon>Bacillati</taxon>
        <taxon>Bacillota</taxon>
        <taxon>Negativicutes</taxon>
        <taxon>Selenomonadales</taxon>
        <taxon>Selenomonadaceae</taxon>
        <taxon>Pectinatus</taxon>
    </lineage>
</organism>
<proteinExistence type="inferred from homology"/>
<evidence type="ECO:0000256" key="1">
    <source>
        <dbReference type="ARBA" id="ARBA00001947"/>
    </source>
</evidence>
<evidence type="ECO:0000256" key="3">
    <source>
        <dbReference type="ARBA" id="ARBA00022438"/>
    </source>
</evidence>
<dbReference type="GO" id="GO:0008237">
    <property type="term" value="F:metallopeptidase activity"/>
    <property type="evidence" value="ECO:0007669"/>
    <property type="project" value="UniProtKB-KW"/>
</dbReference>
<dbReference type="PANTHER" id="PTHR28570:SF3">
    <property type="entry name" value="ASPARTYL AMINOPEPTIDASE"/>
    <property type="match status" value="1"/>
</dbReference>
<dbReference type="EMBL" id="JACHFH010000030">
    <property type="protein sequence ID" value="MBB5337000.1"/>
    <property type="molecule type" value="Genomic_DNA"/>
</dbReference>
<comment type="similarity">
    <text evidence="2 9">Belongs to the peptidase M18 family.</text>
</comment>
<keyword evidence="12" id="KW-1185">Reference proteome</keyword>
<dbReference type="GO" id="GO:0008270">
    <property type="term" value="F:zinc ion binding"/>
    <property type="evidence" value="ECO:0007669"/>
    <property type="project" value="InterPro"/>
</dbReference>
<evidence type="ECO:0000313" key="11">
    <source>
        <dbReference type="EMBL" id="MBB5337000.1"/>
    </source>
</evidence>
<reference evidence="11 12" key="1">
    <citation type="submission" date="2020-08" db="EMBL/GenBank/DDBJ databases">
        <title>Genomic Encyclopedia of Type Strains, Phase IV (KMG-IV): sequencing the most valuable type-strain genomes for metagenomic binning, comparative biology and taxonomic classification.</title>
        <authorList>
            <person name="Goeker M."/>
        </authorList>
    </citation>
    <scope>NUCLEOTIDE SEQUENCE [LARGE SCALE GENOMIC DNA]</scope>
    <source>
        <strain evidence="11 12">DSM 24661</strain>
    </source>
</reference>
<dbReference type="Proteomes" id="UP000559117">
    <property type="component" value="Unassembled WGS sequence"/>
</dbReference>
<dbReference type="InterPro" id="IPR023358">
    <property type="entry name" value="Peptidase_M18_dom2"/>
</dbReference>
<evidence type="ECO:0000256" key="8">
    <source>
        <dbReference type="ARBA" id="ARBA00023049"/>
    </source>
</evidence>
<evidence type="ECO:0000256" key="9">
    <source>
        <dbReference type="RuleBase" id="RU004386"/>
    </source>
</evidence>
<comment type="caution">
    <text evidence="11">The sequence shown here is derived from an EMBL/GenBank/DDBJ whole genome shotgun (WGS) entry which is preliminary data.</text>
</comment>
<dbReference type="InterPro" id="IPR001948">
    <property type="entry name" value="Peptidase_M18"/>
</dbReference>
<keyword evidence="4 9" id="KW-0645">Protease</keyword>
<comment type="cofactor">
    <cofactor evidence="1 10">
        <name>Zn(2+)</name>
        <dbReference type="ChEBI" id="CHEBI:29105"/>
    </cofactor>
</comment>
<dbReference type="Pfam" id="PF02127">
    <property type="entry name" value="Peptidase_M18"/>
    <property type="match status" value="1"/>
</dbReference>
<evidence type="ECO:0000256" key="10">
    <source>
        <dbReference type="RuleBase" id="RU004387"/>
    </source>
</evidence>
<dbReference type="AlphaFoldDB" id="A0A840ULE4"/>
<keyword evidence="7 9" id="KW-0862">Zinc</keyword>
<dbReference type="PANTHER" id="PTHR28570">
    <property type="entry name" value="ASPARTYL AMINOPEPTIDASE"/>
    <property type="match status" value="1"/>
</dbReference>
<dbReference type="EC" id="3.4.11.-" evidence="10"/>
<accession>A0A840ULE4</accession>
<dbReference type="CDD" id="cd05658">
    <property type="entry name" value="M18_DAP"/>
    <property type="match status" value="1"/>
</dbReference>
<dbReference type="PRINTS" id="PR00932">
    <property type="entry name" value="AMINO1PTASE"/>
</dbReference>
<evidence type="ECO:0000313" key="12">
    <source>
        <dbReference type="Proteomes" id="UP000559117"/>
    </source>
</evidence>
<name>A0A840ULE4_9FIRM</name>
<sequence>MNIQKTAADLLDFISQSTSSFHTVTASETILKKAGFSELLPTKEWHLEKKHAYYTKIYDSSIIAFTINDKPLHNLRIAAAHTDFPCLRIKPAATIEKNKYISLNIEIYGGMILNTWLDRPLSIAGKVVLKSNNVFSPKVNLVDFRKPLLTIPNLAIHMNRKINEGISLNPQKDMLPLFSMTDSSKETNDLIIELLATETACSPEDILSYELTVYPAETGCLLGYNEEFISSHRLDNITSVKACLDGLLTGSRKQGINIIALFDNEEVGSRTKQGAGSFILPHIIERIYDSLGFSHADYLTAIAGGFLLSADVAHALHPNVPEKTDPTNLPLLNHGTAIKIAASQSYANDAEAIGIIKSLCQKHDINYQLFVNRADTKGGSTLGSILSANMPMRSLDIGIPILAMHSARETMGINDQVSITKLIKHFFSE</sequence>
<protein>
    <recommendedName>
        <fullName evidence="10">M18 family aminopeptidase</fullName>
        <ecNumber evidence="10">3.4.11.-</ecNumber>
    </recommendedName>
</protein>
<dbReference type="GO" id="GO:0006508">
    <property type="term" value="P:proteolysis"/>
    <property type="evidence" value="ECO:0007669"/>
    <property type="project" value="UniProtKB-KW"/>
</dbReference>
<keyword evidence="5 9" id="KW-0479">Metal-binding</keyword>
<dbReference type="GO" id="GO:0005737">
    <property type="term" value="C:cytoplasm"/>
    <property type="evidence" value="ECO:0007669"/>
    <property type="project" value="UniProtKB-ARBA"/>
</dbReference>
<dbReference type="Gene3D" id="2.30.250.10">
    <property type="entry name" value="Aminopeptidase i, Domain 2"/>
    <property type="match status" value="1"/>
</dbReference>
<keyword evidence="6 9" id="KW-0378">Hydrolase</keyword>
<evidence type="ECO:0000256" key="4">
    <source>
        <dbReference type="ARBA" id="ARBA00022670"/>
    </source>
</evidence>
<evidence type="ECO:0000256" key="7">
    <source>
        <dbReference type="ARBA" id="ARBA00022833"/>
    </source>
</evidence>
<evidence type="ECO:0000256" key="2">
    <source>
        <dbReference type="ARBA" id="ARBA00008290"/>
    </source>
</evidence>
<dbReference type="GO" id="GO:0004177">
    <property type="term" value="F:aminopeptidase activity"/>
    <property type="evidence" value="ECO:0007669"/>
    <property type="project" value="UniProtKB-KW"/>
</dbReference>
<dbReference type="Gene3D" id="3.40.630.10">
    <property type="entry name" value="Zn peptidases"/>
    <property type="match status" value="1"/>
</dbReference>
<dbReference type="SUPFAM" id="SSF101821">
    <property type="entry name" value="Aminopeptidase/glucanase lid domain"/>
    <property type="match status" value="1"/>
</dbReference>
<dbReference type="RefSeq" id="WP_183862457.1">
    <property type="nucleotide sequence ID" value="NZ_JACHFH010000030.1"/>
</dbReference>
<evidence type="ECO:0000256" key="5">
    <source>
        <dbReference type="ARBA" id="ARBA00022723"/>
    </source>
</evidence>
<keyword evidence="3 9" id="KW-0031">Aminopeptidase</keyword>
<keyword evidence="8 9" id="KW-0482">Metalloprotease</keyword>
<gene>
    <name evidence="11" type="ORF">HNR32_002156</name>
</gene>